<dbReference type="InterPro" id="IPR025857">
    <property type="entry name" value="MacB_PCD"/>
</dbReference>
<dbReference type="EMBL" id="KF900829">
    <property type="protein sequence ID" value="AIF08406.1"/>
    <property type="molecule type" value="Genomic_DNA"/>
</dbReference>
<evidence type="ECO:0000256" key="3">
    <source>
        <dbReference type="ARBA" id="ARBA00022692"/>
    </source>
</evidence>
<sequence>MYMDYRLHLAKRMLVNKKGSLIGAVLAVSIGILVINVNFVIFQGIYDAIIRDMSEYRFGDIYVYDEERSTIEKSDIVLINWFERIPGVEAATPRLEASATAETRILGQQHEKFNVPVLGVDPISDIRTSTIHETVGDGQYVYARNSIVVGESVASDLGGCSQGGFFMSSGTDPTVTGDVDIGECQPVRVGDSVKLTITDQWGIDQKKRFVVTGISGTAGGQGFDRSVIIHIDTLRDMLDRSGESRSIMVRLQESASPYDAKQIKNQFLQAFPNDNLRAETIEESAESTLAGFRSGIAMINLIGYFGMGSSAFAILTIQMMLVNSKTREIGIMRAIGARRKDILILFIMQGMIIGAMGAGAGTALGLGYTTYAKITNMEFQGSLALEVNYNWQKICETAFLAFILAMIASIYPSYRATKKQPVEAMRAV</sequence>
<dbReference type="GO" id="GO:0098797">
    <property type="term" value="C:plasma membrane protein complex"/>
    <property type="evidence" value="ECO:0007669"/>
    <property type="project" value="TreeGrafter"/>
</dbReference>
<gene>
    <name evidence="9" type="primary">ABC.LPT.P</name>
    <name evidence="9" type="synonym">lolC</name>
    <name evidence="9" type="synonym">lolE</name>
</gene>
<accession>A0A075GX39</accession>
<feature type="domain" description="MacB-like periplasmic core" evidence="8">
    <location>
        <begin position="24"/>
        <end position="261"/>
    </location>
</feature>
<dbReference type="InterPro" id="IPR003838">
    <property type="entry name" value="ABC3_permease_C"/>
</dbReference>
<evidence type="ECO:0000256" key="4">
    <source>
        <dbReference type="ARBA" id="ARBA00022989"/>
    </source>
</evidence>
<evidence type="ECO:0000313" key="9">
    <source>
        <dbReference type="EMBL" id="AIF08406.1"/>
    </source>
</evidence>
<keyword evidence="5 6" id="KW-0472">Membrane</keyword>
<keyword evidence="2" id="KW-1003">Cell membrane</keyword>
<dbReference type="GO" id="GO:0044874">
    <property type="term" value="P:lipoprotein localization to outer membrane"/>
    <property type="evidence" value="ECO:0007669"/>
    <property type="project" value="TreeGrafter"/>
</dbReference>
<evidence type="ECO:0000256" key="1">
    <source>
        <dbReference type="ARBA" id="ARBA00004651"/>
    </source>
</evidence>
<name>A0A075GX39_9ARCH</name>
<evidence type="ECO:0000259" key="7">
    <source>
        <dbReference type="Pfam" id="PF02687"/>
    </source>
</evidence>
<feature type="transmembrane region" description="Helical" evidence="6">
    <location>
        <begin position="343"/>
        <end position="371"/>
    </location>
</feature>
<dbReference type="Pfam" id="PF02687">
    <property type="entry name" value="FtsX"/>
    <property type="match status" value="1"/>
</dbReference>
<evidence type="ECO:0000256" key="5">
    <source>
        <dbReference type="ARBA" id="ARBA00023136"/>
    </source>
</evidence>
<evidence type="ECO:0000256" key="2">
    <source>
        <dbReference type="ARBA" id="ARBA00022475"/>
    </source>
</evidence>
<reference evidence="9" key="1">
    <citation type="journal article" date="2014" name="Genome Biol. Evol.">
        <title>Pangenome evidence for extensive interdomain horizontal transfer affecting lineage core and shell genes in uncultured planktonic thaumarchaeota and euryarchaeota.</title>
        <authorList>
            <person name="Deschamps P."/>
            <person name="Zivanovic Y."/>
            <person name="Moreira D."/>
            <person name="Rodriguez-Valera F."/>
            <person name="Lopez-Garcia P."/>
        </authorList>
    </citation>
    <scope>NUCLEOTIDE SEQUENCE</scope>
</reference>
<dbReference type="AlphaFoldDB" id="A0A075GX39"/>
<dbReference type="InterPro" id="IPR051447">
    <property type="entry name" value="Lipoprotein-release_system"/>
</dbReference>
<evidence type="ECO:0000256" key="6">
    <source>
        <dbReference type="SAM" id="Phobius"/>
    </source>
</evidence>
<feature type="domain" description="ABC3 transporter permease C-terminal" evidence="7">
    <location>
        <begin position="301"/>
        <end position="421"/>
    </location>
</feature>
<feature type="transmembrane region" description="Helical" evidence="6">
    <location>
        <begin position="391"/>
        <end position="411"/>
    </location>
</feature>
<organism evidence="9">
    <name type="scientific">uncultured marine thaumarchaeote KM3_29_B12</name>
    <dbReference type="NCBI Taxonomy" id="1456113"/>
    <lineage>
        <taxon>Archaea</taxon>
        <taxon>Nitrososphaerota</taxon>
        <taxon>environmental samples</taxon>
    </lineage>
</organism>
<keyword evidence="3 6" id="KW-0812">Transmembrane</keyword>
<comment type="subcellular location">
    <subcellularLocation>
        <location evidence="1">Cell membrane</location>
        <topology evidence="1">Multi-pass membrane protein</topology>
    </subcellularLocation>
</comment>
<proteinExistence type="predicted"/>
<feature type="transmembrane region" description="Helical" evidence="6">
    <location>
        <begin position="301"/>
        <end position="322"/>
    </location>
</feature>
<dbReference type="PANTHER" id="PTHR30489:SF0">
    <property type="entry name" value="LIPOPROTEIN-RELEASING SYSTEM TRANSMEMBRANE PROTEIN LOLE"/>
    <property type="match status" value="1"/>
</dbReference>
<keyword evidence="4 6" id="KW-1133">Transmembrane helix</keyword>
<evidence type="ECO:0000259" key="8">
    <source>
        <dbReference type="Pfam" id="PF12704"/>
    </source>
</evidence>
<dbReference type="Pfam" id="PF12704">
    <property type="entry name" value="MacB_PCD"/>
    <property type="match status" value="1"/>
</dbReference>
<feature type="transmembrane region" description="Helical" evidence="6">
    <location>
        <begin position="21"/>
        <end position="46"/>
    </location>
</feature>
<protein>
    <submittedName>
        <fullName evidence="9">ABC-type transport system, involved in lipoprotein release, permease component (ABC.LPT.P, lolC, lolE)</fullName>
    </submittedName>
</protein>
<dbReference type="PANTHER" id="PTHR30489">
    <property type="entry name" value="LIPOPROTEIN-RELEASING SYSTEM TRANSMEMBRANE PROTEIN LOLE"/>
    <property type="match status" value="1"/>
</dbReference>
<keyword evidence="9" id="KW-0449">Lipoprotein</keyword>